<dbReference type="InterPro" id="IPR001791">
    <property type="entry name" value="Laminin_G"/>
</dbReference>
<feature type="domain" description="Laminin G" evidence="1">
    <location>
        <begin position="52"/>
        <end position="99"/>
    </location>
</feature>
<gene>
    <name evidence="2" type="ORF">AAFF_G00120350</name>
</gene>
<reference evidence="2" key="1">
    <citation type="journal article" date="2023" name="Science">
        <title>Genome structures resolve the early diversification of teleost fishes.</title>
        <authorList>
            <person name="Parey E."/>
            <person name="Louis A."/>
            <person name="Montfort J."/>
            <person name="Bouchez O."/>
            <person name="Roques C."/>
            <person name="Iampietro C."/>
            <person name="Lluch J."/>
            <person name="Castinel A."/>
            <person name="Donnadieu C."/>
            <person name="Desvignes T."/>
            <person name="Floi Bucao C."/>
            <person name="Jouanno E."/>
            <person name="Wen M."/>
            <person name="Mejri S."/>
            <person name="Dirks R."/>
            <person name="Jansen H."/>
            <person name="Henkel C."/>
            <person name="Chen W.J."/>
            <person name="Zahm M."/>
            <person name="Cabau C."/>
            <person name="Klopp C."/>
            <person name="Thompson A.W."/>
            <person name="Robinson-Rechavi M."/>
            <person name="Braasch I."/>
            <person name="Lecointre G."/>
            <person name="Bobe J."/>
            <person name="Postlethwait J.H."/>
            <person name="Berthelot C."/>
            <person name="Roest Crollius H."/>
            <person name="Guiguen Y."/>
        </authorList>
    </citation>
    <scope>NUCLEOTIDE SEQUENCE</scope>
    <source>
        <strain evidence="2">NC1722</strain>
    </source>
</reference>
<evidence type="ECO:0000313" key="3">
    <source>
        <dbReference type="Proteomes" id="UP001221898"/>
    </source>
</evidence>
<dbReference type="Proteomes" id="UP001221898">
    <property type="component" value="Unassembled WGS sequence"/>
</dbReference>
<proteinExistence type="predicted"/>
<evidence type="ECO:0000313" key="2">
    <source>
        <dbReference type="EMBL" id="KAJ8353025.1"/>
    </source>
</evidence>
<dbReference type="SUPFAM" id="SSF49899">
    <property type="entry name" value="Concanavalin A-like lectins/glucanases"/>
    <property type="match status" value="1"/>
</dbReference>
<dbReference type="CDD" id="cd00110">
    <property type="entry name" value="LamG"/>
    <property type="match status" value="1"/>
</dbReference>
<comment type="caution">
    <text evidence="2">The sequence shown here is derived from an EMBL/GenBank/DDBJ whole genome shotgun (WGS) entry which is preliminary data.</text>
</comment>
<dbReference type="EMBL" id="JAINUG010001824">
    <property type="protein sequence ID" value="KAJ8353025.1"/>
    <property type="molecule type" value="Genomic_DNA"/>
</dbReference>
<dbReference type="Pfam" id="PF00054">
    <property type="entry name" value="Laminin_G_1"/>
    <property type="match status" value="1"/>
</dbReference>
<accession>A0AAD7VXE2</accession>
<sequence length="115" mass="12607">MDDLSQQLEKSTVAVALANARRMRSTNELVSATEKWISSNASAPDHDGENQSADNLLFYMGSNYSVDFMALEMHHGKVTFLWDPGSGVAELEIPDVQINKQQSGITSRLESNSSS</sequence>
<evidence type="ECO:0000259" key="1">
    <source>
        <dbReference type="Pfam" id="PF00054"/>
    </source>
</evidence>
<keyword evidence="3" id="KW-1185">Reference proteome</keyword>
<name>A0AAD7VXE2_9TELE</name>
<organism evidence="2 3">
    <name type="scientific">Aldrovandia affinis</name>
    <dbReference type="NCBI Taxonomy" id="143900"/>
    <lineage>
        <taxon>Eukaryota</taxon>
        <taxon>Metazoa</taxon>
        <taxon>Chordata</taxon>
        <taxon>Craniata</taxon>
        <taxon>Vertebrata</taxon>
        <taxon>Euteleostomi</taxon>
        <taxon>Actinopterygii</taxon>
        <taxon>Neopterygii</taxon>
        <taxon>Teleostei</taxon>
        <taxon>Notacanthiformes</taxon>
        <taxon>Halosauridae</taxon>
        <taxon>Aldrovandia</taxon>
    </lineage>
</organism>
<dbReference type="Gene3D" id="2.60.120.200">
    <property type="match status" value="1"/>
</dbReference>
<dbReference type="InterPro" id="IPR013320">
    <property type="entry name" value="ConA-like_dom_sf"/>
</dbReference>
<dbReference type="AlphaFoldDB" id="A0AAD7VXE2"/>
<protein>
    <recommendedName>
        <fullName evidence="1">Laminin G domain-containing protein</fullName>
    </recommendedName>
</protein>